<gene>
    <name evidence="2" type="ORF">TWF481_001142</name>
</gene>
<dbReference type="EMBL" id="JAVHJL010000001">
    <property type="protein sequence ID" value="KAK6512252.1"/>
    <property type="molecule type" value="Genomic_DNA"/>
</dbReference>
<feature type="region of interest" description="Disordered" evidence="1">
    <location>
        <begin position="86"/>
        <end position="664"/>
    </location>
</feature>
<protein>
    <submittedName>
        <fullName evidence="2">Uncharacterized protein</fullName>
    </submittedName>
</protein>
<feature type="region of interest" description="Disordered" evidence="1">
    <location>
        <begin position="907"/>
        <end position="930"/>
    </location>
</feature>
<evidence type="ECO:0000256" key="1">
    <source>
        <dbReference type="SAM" id="MobiDB-lite"/>
    </source>
</evidence>
<feature type="compositionally biased region" description="Polar residues" evidence="1">
    <location>
        <begin position="644"/>
        <end position="662"/>
    </location>
</feature>
<feature type="compositionally biased region" description="Polar residues" evidence="1">
    <location>
        <begin position="796"/>
        <end position="827"/>
    </location>
</feature>
<evidence type="ECO:0000313" key="3">
    <source>
        <dbReference type="Proteomes" id="UP001370758"/>
    </source>
</evidence>
<feature type="compositionally biased region" description="Low complexity" evidence="1">
    <location>
        <begin position="563"/>
        <end position="573"/>
    </location>
</feature>
<feature type="compositionally biased region" description="Polar residues" evidence="1">
    <location>
        <begin position="395"/>
        <end position="409"/>
    </location>
</feature>
<feature type="compositionally biased region" description="Polar residues" evidence="1">
    <location>
        <begin position="533"/>
        <end position="557"/>
    </location>
</feature>
<feature type="compositionally biased region" description="Basic and acidic residues" evidence="1">
    <location>
        <begin position="722"/>
        <end position="739"/>
    </location>
</feature>
<feature type="compositionally biased region" description="Polar residues" evidence="1">
    <location>
        <begin position="144"/>
        <end position="154"/>
    </location>
</feature>
<reference evidence="2 3" key="1">
    <citation type="submission" date="2023-08" db="EMBL/GenBank/DDBJ databases">
        <authorList>
            <person name="Palmer J.M."/>
        </authorList>
    </citation>
    <scope>NUCLEOTIDE SEQUENCE [LARGE SCALE GENOMIC DNA]</scope>
    <source>
        <strain evidence="2 3">TWF481</strain>
    </source>
</reference>
<feature type="compositionally biased region" description="Polar residues" evidence="1">
    <location>
        <begin position="268"/>
        <end position="279"/>
    </location>
</feature>
<evidence type="ECO:0000313" key="2">
    <source>
        <dbReference type="EMBL" id="KAK6512252.1"/>
    </source>
</evidence>
<dbReference type="AlphaFoldDB" id="A0AAV9WQS9"/>
<accession>A0AAV9WQS9</accession>
<organism evidence="2 3">
    <name type="scientific">Arthrobotrys musiformis</name>
    <dbReference type="NCBI Taxonomy" id="47236"/>
    <lineage>
        <taxon>Eukaryota</taxon>
        <taxon>Fungi</taxon>
        <taxon>Dikarya</taxon>
        <taxon>Ascomycota</taxon>
        <taxon>Pezizomycotina</taxon>
        <taxon>Orbiliomycetes</taxon>
        <taxon>Orbiliales</taxon>
        <taxon>Orbiliaceae</taxon>
        <taxon>Arthrobotrys</taxon>
    </lineage>
</organism>
<feature type="compositionally biased region" description="Basic and acidic residues" evidence="1">
    <location>
        <begin position="374"/>
        <end position="384"/>
    </location>
</feature>
<dbReference type="Proteomes" id="UP001370758">
    <property type="component" value="Unassembled WGS sequence"/>
</dbReference>
<feature type="compositionally biased region" description="Polar residues" evidence="1">
    <location>
        <begin position="439"/>
        <end position="448"/>
    </location>
</feature>
<proteinExistence type="predicted"/>
<feature type="compositionally biased region" description="Polar residues" evidence="1">
    <location>
        <begin position="512"/>
        <end position="527"/>
    </location>
</feature>
<feature type="compositionally biased region" description="Basic and acidic residues" evidence="1">
    <location>
        <begin position="305"/>
        <end position="326"/>
    </location>
</feature>
<feature type="compositionally biased region" description="Basic and acidic residues" evidence="1">
    <location>
        <begin position="919"/>
        <end position="930"/>
    </location>
</feature>
<name>A0AAV9WQS9_9PEZI</name>
<feature type="compositionally biased region" description="Acidic residues" evidence="1">
    <location>
        <begin position="410"/>
        <end position="421"/>
    </location>
</feature>
<sequence>MPARDLVADLAKAICERIPDQLSTSAIPFAEEYISKDLSPGLDPEVHTDDRLERILKLYIENLKIRIPQLLEVVIDKEVQVRCEPPQEIVKGGEKEDDQIPQEKEEGDRQEEEKEDDKTESISDPDVTEENIHSSVSEKGGTPGPQTIQNNGGTRKNIPKLGIPLGSLVPLPPLGRFGHPSPELRPVASSLLTGVRRGGNLEEPSDVTQPRNNRPTPKSKKRKPKGDSTPGDPETINEPSGPGVSRSNDLLNLRPRSKPASDPIPSISLDSGSDPSTKVSGKLPKNAVESSPEDQSSQLPAQRTEPTEPPKREPSLSRPNSEREESVESLNGSTKPNNIQADDVPSLPNTGSAVEAKASGNKDGLAQNIVTQDTPKRNNIKDKATLPTPLPKAESPSQFKNTVTNNSNGEDVDTPEPTFENDEPKDQSELVDSEGTPIEGTSTKVDNTGGSGPLENLEAIPQIHGIADLGEHPPMGASPRGESNSQRGLGSREYEPLLSNSDPVVEVPRSGDINTLPINILPPTSGNGEVPTTPENTYQSLPGEQFELFSSTETPTLTPDMVSGKPGPGSSSSESEDEERDLDLGLNTHISGSQTPIPKPAITPITGLGLSSEDLAGCKTLPVPSEPYIVGPEQDPLSGPPDSLSFSTSPSYQDTQPSSPLSLDTAPIFIPRELEVAKPEIPVTDIILEGTVQQEQNDKAMAAPVDEERHPGGQVDYTANSEKPDIRTTNKPKGQDEAHIPIPESRTPGPLTTRTPDRETSGPETPGPKTSNFEQTKVLAATEIADEKIPVPVQVQGESLQTVQPISQTPQSQNPMQNTPTTPNSGEETPIVAVTSSYPEGVAEIDAERESPIPLTPQNERTVTITDRDEIPPEGVQTTKGSSSSLLNKFSLGNVLPQLNLSRVLPVSLPGSGTSTQGQEKRETNGKEVPESEGTIIEYHKDAHSTLPSIPCTFPSTEKLLDETNTSFYGEAVPDLSDLEGELSAGNSSNDIWGQVILWLVTITLEAWIPYFELIGYFFFPSKAVEGSHVGLPSFNTLILDSWTPGLELLDFILSLPHTLPEHFVPESKHFSQPSIELWIPVLETVEYLLAAPNSVPYHLVFSSSTYISLPSTILGLLSSIIDSRPSSLPPHFDTKLKGVIPSFQTTLSFKPHDEAPLAPSTDEIAHSVLRDEFYLSGPSLTPSPSSNTQSLHSTECARIPCYYSRLYLYFVLLTWVLGSTQPTNSANILTSIISCSIPILVPALLHFKFSLGFPLSLLHLFFSSSKLLRNVSV</sequence>
<comment type="caution">
    <text evidence="2">The sequence shown here is derived from an EMBL/GenBank/DDBJ whole genome shotgun (WGS) entry which is preliminary data.</text>
</comment>
<keyword evidence="3" id="KW-1185">Reference proteome</keyword>
<feature type="compositionally biased region" description="Polar residues" evidence="1">
    <location>
        <begin position="328"/>
        <end position="340"/>
    </location>
</feature>
<feature type="region of interest" description="Disordered" evidence="1">
    <location>
        <begin position="692"/>
        <end position="829"/>
    </location>
</feature>